<dbReference type="EMBL" id="CP029830">
    <property type="protein sequence ID" value="AWU95859.1"/>
    <property type="molecule type" value="Genomic_DNA"/>
</dbReference>
<keyword evidence="2" id="KW-1185">Reference proteome</keyword>
<organism evidence="1 2">
    <name type="scientific">Azospirillum ramasamyi</name>
    <dbReference type="NCBI Taxonomy" id="682998"/>
    <lineage>
        <taxon>Bacteria</taxon>
        <taxon>Pseudomonadati</taxon>
        <taxon>Pseudomonadota</taxon>
        <taxon>Alphaproteobacteria</taxon>
        <taxon>Rhodospirillales</taxon>
        <taxon>Azospirillaceae</taxon>
        <taxon>Azospirillum</taxon>
    </lineage>
</organism>
<dbReference type="KEGG" id="azm:DM194_16450"/>
<dbReference type="Proteomes" id="UP000249605">
    <property type="component" value="Plasmid unnamed1"/>
</dbReference>
<proteinExistence type="predicted"/>
<gene>
    <name evidence="1" type="ORF">DM194_16450</name>
</gene>
<dbReference type="AlphaFoldDB" id="A0A2U9SE14"/>
<reference evidence="1 2" key="1">
    <citation type="submission" date="2018-06" db="EMBL/GenBank/DDBJ databases">
        <title>Complete genome sequencing of Azospirillum sp. M2T2B2.</title>
        <authorList>
            <person name="Heo J."/>
            <person name="Kim S.-J."/>
            <person name="Kwon S.-W."/>
            <person name="Anandham R."/>
        </authorList>
    </citation>
    <scope>NUCLEOTIDE SEQUENCE [LARGE SCALE GENOMIC DNA]</scope>
    <source>
        <strain evidence="1 2">M2T2B2</strain>
        <plasmid evidence="1 2">unnamed1</plasmid>
    </source>
</reference>
<dbReference type="OrthoDB" id="7306891at2"/>
<evidence type="ECO:0000313" key="2">
    <source>
        <dbReference type="Proteomes" id="UP000249605"/>
    </source>
</evidence>
<keyword evidence="1" id="KW-0614">Plasmid</keyword>
<evidence type="ECO:0000313" key="1">
    <source>
        <dbReference type="EMBL" id="AWU95859.1"/>
    </source>
</evidence>
<sequence>MLGLFAGWNAGGHSYEVVPDGAGAAQGYFLPWKEDSGYSTVLGGQAQFFMNAMMDGCSFGCVAGPNNSVRVAHHNIQGADGGSDHQAMTGTLSAFGYQHTFKRNDYRTLGNGQGFGFVTGVRVGGTWRIYAQAVYFAQGRERIASCRRLL</sequence>
<geneLocation type="plasmid" evidence="1 2">
    <name>unnamed1</name>
</geneLocation>
<name>A0A2U9SE14_9PROT</name>
<protein>
    <submittedName>
        <fullName evidence="1">Uncharacterized protein</fullName>
    </submittedName>
</protein>
<accession>A0A2U9SE14</accession>